<evidence type="ECO:0000313" key="3">
    <source>
        <dbReference type="Proteomes" id="UP000017800"/>
    </source>
</evidence>
<reference evidence="2 3" key="1">
    <citation type="submission" date="2013-11" db="EMBL/GenBank/DDBJ databases">
        <title>Whole genome shotgun sequence of Vibrio halioticoli NBRC 102217.</title>
        <authorList>
            <person name="Isaki S."/>
            <person name="Kimura A."/>
            <person name="Ohji S."/>
            <person name="Hosoyama A."/>
            <person name="Fujita N."/>
            <person name="Hashimoto M."/>
            <person name="Hosoyama Y."/>
            <person name="Yamazoe A."/>
        </authorList>
    </citation>
    <scope>NUCLEOTIDE SEQUENCE [LARGE SCALE GENOMIC DNA]</scope>
    <source>
        <strain evidence="2 3">NBRC 102217</strain>
    </source>
</reference>
<gene>
    <name evidence="2" type="ORF">VHA01S_024_00280</name>
</gene>
<accession>V5F396</accession>
<dbReference type="Proteomes" id="UP000017800">
    <property type="component" value="Unassembled WGS sequence"/>
</dbReference>
<proteinExistence type="predicted"/>
<name>V5F396_9VIBR</name>
<evidence type="ECO:0000313" key="2">
    <source>
        <dbReference type="EMBL" id="GAD89634.1"/>
    </source>
</evidence>
<keyword evidence="1" id="KW-0732">Signal</keyword>
<dbReference type="EMBL" id="BAUJ01000024">
    <property type="protein sequence ID" value="GAD89634.1"/>
    <property type="molecule type" value="Genomic_DNA"/>
</dbReference>
<organism evidence="2 3">
    <name type="scientific">Vibrio halioticoli NBRC 102217</name>
    <dbReference type="NCBI Taxonomy" id="1219072"/>
    <lineage>
        <taxon>Bacteria</taxon>
        <taxon>Pseudomonadati</taxon>
        <taxon>Pseudomonadota</taxon>
        <taxon>Gammaproteobacteria</taxon>
        <taxon>Vibrionales</taxon>
        <taxon>Vibrionaceae</taxon>
        <taxon>Vibrio</taxon>
    </lineage>
</organism>
<evidence type="ECO:0000256" key="1">
    <source>
        <dbReference type="SAM" id="SignalP"/>
    </source>
</evidence>
<dbReference type="eggNOG" id="ENOG5031PIY">
    <property type="taxonomic scope" value="Bacteria"/>
</dbReference>
<dbReference type="OrthoDB" id="5910826at2"/>
<sequence length="143" mass="16342">MKKFIALFGLIMCCTTQASETALTWHTYKTITLPEVTQSRLNTKLKLIELVSLRQWNIINPTLDSFDMSLDRCNLKISFTNEAITISQGKLIHTPGSRPKRSNRRPPCTQTWLSNVVKDINTTLRIMSAQQETINLEKAHPIK</sequence>
<keyword evidence="3" id="KW-1185">Reference proteome</keyword>
<feature type="chain" id="PRO_5004735447" evidence="1">
    <location>
        <begin position="19"/>
        <end position="143"/>
    </location>
</feature>
<feature type="signal peptide" evidence="1">
    <location>
        <begin position="1"/>
        <end position="18"/>
    </location>
</feature>
<dbReference type="AlphaFoldDB" id="V5F396"/>
<dbReference type="RefSeq" id="WP_023403998.1">
    <property type="nucleotide sequence ID" value="NZ_BAUJ01000024.1"/>
</dbReference>
<protein>
    <submittedName>
        <fullName evidence="2">Uncharacterized protein</fullName>
    </submittedName>
</protein>
<comment type="caution">
    <text evidence="2">The sequence shown here is derived from an EMBL/GenBank/DDBJ whole genome shotgun (WGS) entry which is preliminary data.</text>
</comment>